<dbReference type="OrthoDB" id="163438at2759"/>
<dbReference type="InterPro" id="IPR056884">
    <property type="entry name" value="NPHP3-like_N"/>
</dbReference>
<dbReference type="InterPro" id="IPR036770">
    <property type="entry name" value="Ankyrin_rpt-contain_sf"/>
</dbReference>
<dbReference type="Gene3D" id="1.25.40.20">
    <property type="entry name" value="Ankyrin repeat-containing domain"/>
    <property type="match status" value="2"/>
</dbReference>
<feature type="domain" description="NACHT" evidence="3">
    <location>
        <begin position="359"/>
        <end position="507"/>
    </location>
</feature>
<dbReference type="PROSITE" id="PS50297">
    <property type="entry name" value="ANK_REP_REGION"/>
    <property type="match status" value="6"/>
</dbReference>
<feature type="repeat" description="ANK" evidence="2">
    <location>
        <begin position="809"/>
        <end position="841"/>
    </location>
</feature>
<feature type="repeat" description="ANK" evidence="2">
    <location>
        <begin position="875"/>
        <end position="907"/>
    </location>
</feature>
<evidence type="ECO:0000313" key="4">
    <source>
        <dbReference type="EMBL" id="KAH7377096.1"/>
    </source>
</evidence>
<name>A0A8K0TWH5_9PEZI</name>
<feature type="repeat" description="ANK" evidence="2">
    <location>
        <begin position="908"/>
        <end position="940"/>
    </location>
</feature>
<dbReference type="Pfam" id="PF01048">
    <property type="entry name" value="PNP_UDP_1"/>
    <property type="match status" value="1"/>
</dbReference>
<keyword evidence="1" id="KW-0677">Repeat</keyword>
<dbReference type="Gene3D" id="3.40.50.300">
    <property type="entry name" value="P-loop containing nucleotide triphosphate hydrolases"/>
    <property type="match status" value="1"/>
</dbReference>
<sequence>MSDRQYNANDYTVGWVYALPLEMAASRGMRDVVHPNLVEQASGDHNNYVLGQVAGHNVVIACLPAGIYGTTPAATVAKDMLRTFKSIRFGLEVGIGGGAPSSGHDIRLGDIVVSQPSGTTGGVIQYDRGKDGCDGFERTGSLNAPPQLLLAALGRLQADHLMGSSRTPDFLSELLDKYPKMKKASASRASRTTVSVQRDARDDADPVVHYGNITSGNLVIKNARTRERLSKELGVLCFEMEAAGLMQDFPCLVIRGICDYADSHKNKAWQGYAAAVAAAFAKELLSVIFPERVLQDKAIPQLVSDTRYENDKQIECHRIFKTSQYEDFKNINPDRVAGTCKWVLEHPQYKKWRQSSHDNLLWISADPGCGKSVLAKALIDEDLGNSSDQRVCYFFFKDNEDQNDLATALCAILHQLFGRLPHVLRHAANAFEKNGHSLQNEVDELWRVFLAAATDESAGTVICVFDALDECQRDGRRKLIRIVTDFYAQRVSSARTSSLKFLATSRPYQDIESGFSDIPPELPSIRLAGEESNADISEEINLVIRQKVQELRTDQEVRDMLLAKLLATSNRTYLWLHLVWNELQQSRRSETALMKKIDSLPSTVEDAYERIISRLRPDQRGEAQILLHIVVGARRPLTLWEMDVAFQLAMDSPDATAHAELDLNSDRVKSDIRELCGLFVFISDNRVYLIHQTAKEFLVAREGGNDATGELWRHSLRRESSNHIMTRIRVQYLSFRDIRDDDLHEERGNDNANRKDFPLLRLIQIHAVDVDARDNESRTALRWAAQEGHAETVKILLKKGADVNAQGGEYGNALQAASAEGHVEIVKLLLENGANVNAQGGYYGGALQAASSDGDVQIMKLLLKSGADINARNDKYGNALQAAVSEGHVEIVKLLLEKGADLNAQVDEDGNALQAASYEGDAEIVKLLLKKGADINAQGGGYGNALQAASTEGHAEVLKLLLETGAYVNALGGRGHIDISNMLLENGANVNAQGGQTVTHYFHGLPGTDLSQPSAFCSA</sequence>
<dbReference type="PROSITE" id="PS50088">
    <property type="entry name" value="ANK_REPEAT"/>
    <property type="match status" value="6"/>
</dbReference>
<dbReference type="InterPro" id="IPR007111">
    <property type="entry name" value="NACHT_NTPase"/>
</dbReference>
<keyword evidence="5" id="KW-1185">Reference proteome</keyword>
<proteinExistence type="predicted"/>
<gene>
    <name evidence="4" type="ORF">B0T11DRAFT_309495</name>
</gene>
<reference evidence="4" key="1">
    <citation type="journal article" date="2021" name="Nat. Commun.">
        <title>Genetic determinants of endophytism in the Arabidopsis root mycobiome.</title>
        <authorList>
            <person name="Mesny F."/>
            <person name="Miyauchi S."/>
            <person name="Thiergart T."/>
            <person name="Pickel B."/>
            <person name="Atanasova L."/>
            <person name="Karlsson M."/>
            <person name="Huettel B."/>
            <person name="Barry K.W."/>
            <person name="Haridas S."/>
            <person name="Chen C."/>
            <person name="Bauer D."/>
            <person name="Andreopoulos W."/>
            <person name="Pangilinan J."/>
            <person name="LaButti K."/>
            <person name="Riley R."/>
            <person name="Lipzen A."/>
            <person name="Clum A."/>
            <person name="Drula E."/>
            <person name="Henrissat B."/>
            <person name="Kohler A."/>
            <person name="Grigoriev I.V."/>
            <person name="Martin F.M."/>
            <person name="Hacquard S."/>
        </authorList>
    </citation>
    <scope>NUCLEOTIDE SEQUENCE</scope>
    <source>
        <strain evidence="4">MPI-CAGE-AT-0016</strain>
    </source>
</reference>
<dbReference type="SUPFAM" id="SSF53167">
    <property type="entry name" value="Purine and uridine phosphorylases"/>
    <property type="match status" value="1"/>
</dbReference>
<comment type="caution">
    <text evidence="4">The sequence shown here is derived from an EMBL/GenBank/DDBJ whole genome shotgun (WGS) entry which is preliminary data.</text>
</comment>
<dbReference type="GO" id="GO:0003824">
    <property type="term" value="F:catalytic activity"/>
    <property type="evidence" value="ECO:0007669"/>
    <property type="project" value="InterPro"/>
</dbReference>
<dbReference type="PANTHER" id="PTHR46082:SF11">
    <property type="entry name" value="AAA+ ATPASE DOMAIN-CONTAINING PROTEIN-RELATED"/>
    <property type="match status" value="1"/>
</dbReference>
<dbReference type="PANTHER" id="PTHR46082">
    <property type="entry name" value="ATP/GTP-BINDING PROTEIN-RELATED"/>
    <property type="match status" value="1"/>
</dbReference>
<feature type="repeat" description="ANK" evidence="2">
    <location>
        <begin position="776"/>
        <end position="808"/>
    </location>
</feature>
<dbReference type="InterPro" id="IPR002110">
    <property type="entry name" value="Ankyrin_rpt"/>
</dbReference>
<dbReference type="SUPFAM" id="SSF48403">
    <property type="entry name" value="Ankyrin repeat"/>
    <property type="match status" value="1"/>
</dbReference>
<feature type="repeat" description="ANK" evidence="2">
    <location>
        <begin position="846"/>
        <end position="874"/>
    </location>
</feature>
<dbReference type="InterPro" id="IPR054471">
    <property type="entry name" value="GPIID_WHD"/>
</dbReference>
<evidence type="ECO:0000256" key="2">
    <source>
        <dbReference type="PROSITE-ProRule" id="PRU00023"/>
    </source>
</evidence>
<dbReference type="InterPro" id="IPR000845">
    <property type="entry name" value="Nucleoside_phosphorylase_d"/>
</dbReference>
<dbReference type="Gene3D" id="3.40.50.1580">
    <property type="entry name" value="Nucleoside phosphorylase domain"/>
    <property type="match status" value="1"/>
</dbReference>
<dbReference type="SUPFAM" id="SSF52540">
    <property type="entry name" value="P-loop containing nucleoside triphosphate hydrolases"/>
    <property type="match status" value="1"/>
</dbReference>
<protein>
    <submittedName>
        <fullName evidence="4">Ankyrin repeat-containing protein</fullName>
    </submittedName>
</protein>
<dbReference type="Proteomes" id="UP000813385">
    <property type="component" value="Unassembled WGS sequence"/>
</dbReference>
<dbReference type="PROSITE" id="PS50837">
    <property type="entry name" value="NACHT"/>
    <property type="match status" value="1"/>
</dbReference>
<dbReference type="AlphaFoldDB" id="A0A8K0TWH5"/>
<dbReference type="EMBL" id="JAGPXD010000001">
    <property type="protein sequence ID" value="KAH7377096.1"/>
    <property type="molecule type" value="Genomic_DNA"/>
</dbReference>
<dbReference type="PRINTS" id="PR01415">
    <property type="entry name" value="ANKYRIN"/>
</dbReference>
<dbReference type="GO" id="GO:0009116">
    <property type="term" value="P:nucleoside metabolic process"/>
    <property type="evidence" value="ECO:0007669"/>
    <property type="project" value="InterPro"/>
</dbReference>
<evidence type="ECO:0000256" key="1">
    <source>
        <dbReference type="ARBA" id="ARBA00022737"/>
    </source>
</evidence>
<dbReference type="InterPro" id="IPR035994">
    <property type="entry name" value="Nucleoside_phosphorylase_sf"/>
</dbReference>
<dbReference type="Pfam" id="PF12796">
    <property type="entry name" value="Ank_2"/>
    <property type="match status" value="2"/>
</dbReference>
<feature type="repeat" description="ANK" evidence="2">
    <location>
        <begin position="944"/>
        <end position="973"/>
    </location>
</feature>
<dbReference type="Pfam" id="PF24883">
    <property type="entry name" value="NPHP3_N"/>
    <property type="match status" value="1"/>
</dbReference>
<dbReference type="InterPro" id="IPR053137">
    <property type="entry name" value="NLR-like"/>
</dbReference>
<organism evidence="4 5">
    <name type="scientific">Plectosphaerella cucumerina</name>
    <dbReference type="NCBI Taxonomy" id="40658"/>
    <lineage>
        <taxon>Eukaryota</taxon>
        <taxon>Fungi</taxon>
        <taxon>Dikarya</taxon>
        <taxon>Ascomycota</taxon>
        <taxon>Pezizomycotina</taxon>
        <taxon>Sordariomycetes</taxon>
        <taxon>Hypocreomycetidae</taxon>
        <taxon>Glomerellales</taxon>
        <taxon>Plectosphaerellaceae</taxon>
        <taxon>Plectosphaerella</taxon>
    </lineage>
</organism>
<accession>A0A8K0TWH5</accession>
<dbReference type="Pfam" id="PF22939">
    <property type="entry name" value="WHD_GPIID"/>
    <property type="match status" value="1"/>
</dbReference>
<evidence type="ECO:0000313" key="5">
    <source>
        <dbReference type="Proteomes" id="UP000813385"/>
    </source>
</evidence>
<dbReference type="SMART" id="SM00248">
    <property type="entry name" value="ANK"/>
    <property type="match status" value="6"/>
</dbReference>
<keyword evidence="2" id="KW-0040">ANK repeat</keyword>
<dbReference type="Pfam" id="PF00023">
    <property type="entry name" value="Ank"/>
    <property type="match status" value="1"/>
</dbReference>
<dbReference type="InterPro" id="IPR027417">
    <property type="entry name" value="P-loop_NTPase"/>
</dbReference>
<evidence type="ECO:0000259" key="3">
    <source>
        <dbReference type="PROSITE" id="PS50837"/>
    </source>
</evidence>